<proteinExistence type="predicted"/>
<comment type="caution">
    <text evidence="1">The sequence shown here is derived from an EMBL/GenBank/DDBJ whole genome shotgun (WGS) entry which is preliminary data.</text>
</comment>
<dbReference type="Proteomes" id="UP000664617">
    <property type="component" value="Unassembled WGS sequence"/>
</dbReference>
<reference evidence="2" key="2">
    <citation type="submission" date="2023-07" db="EMBL/GenBank/DDBJ databases">
        <title>Myceligenerans salitolerans sp. nov., a halotolerant actinomycete isolated from a salt lake in Xinjiang, China.</title>
        <authorList>
            <person name="Guan T."/>
        </authorList>
    </citation>
    <scope>NUCLEOTIDE SEQUENCE [LARGE SCALE GENOMIC DNA]</scope>
    <source>
        <strain evidence="2">XHU 5031</strain>
    </source>
</reference>
<organism evidence="1 2">
    <name type="scientific">Myceligenerans salitolerans</name>
    <dbReference type="NCBI Taxonomy" id="1230528"/>
    <lineage>
        <taxon>Bacteria</taxon>
        <taxon>Bacillati</taxon>
        <taxon>Actinomycetota</taxon>
        <taxon>Actinomycetes</taxon>
        <taxon>Micrococcales</taxon>
        <taxon>Promicromonosporaceae</taxon>
        <taxon>Myceligenerans</taxon>
    </lineage>
</organism>
<evidence type="ECO:0000313" key="1">
    <source>
        <dbReference type="EMBL" id="MBO0607556.1"/>
    </source>
</evidence>
<accession>A0ABS3I3H9</accession>
<evidence type="ECO:0000313" key="2">
    <source>
        <dbReference type="Proteomes" id="UP000664617"/>
    </source>
</evidence>
<evidence type="ECO:0008006" key="3">
    <source>
        <dbReference type="Google" id="ProtNLM"/>
    </source>
</evidence>
<dbReference type="EMBL" id="JAFMPK010000009">
    <property type="protein sequence ID" value="MBO0607556.1"/>
    <property type="molecule type" value="Genomic_DNA"/>
</dbReference>
<name>A0ABS3I3H9_9MICO</name>
<keyword evidence="2" id="KW-1185">Reference proteome</keyword>
<dbReference type="RefSeq" id="WP_207273486.1">
    <property type="nucleotide sequence ID" value="NZ_JAFMPK010000009.1"/>
</dbReference>
<gene>
    <name evidence="1" type="ORF">J0911_00760</name>
</gene>
<protein>
    <recommendedName>
        <fullName evidence="3">DUF1963 domain-containing protein</fullName>
    </recommendedName>
</protein>
<sequence>MEQTRVSGADPGAAWLKPRRQMAFAPVSAPITGGRAKLGGQPVWRDRHQWPQSAANGEQMMFIGQFPIPGDVQRMAYLFRTDGDKGLTWEADGGENALIVQPGGRVPAFIKTVASATGPTLWKRGPEWNDGPSVERSINFVPIDAEVERWLELAADYCEAERNGLPAQFPEEVTLAPRSYIGGRPVLWQPHLPLPVPDGWHFFFQLDGFDDWDEPAIDFGGGTGYAFLSPDCLEGRFTWDCV</sequence>
<reference evidence="1 2" key="1">
    <citation type="submission" date="2021-03" db="EMBL/GenBank/DDBJ databases">
        <authorList>
            <person name="Xin L."/>
        </authorList>
    </citation>
    <scope>NUCLEOTIDE SEQUENCE [LARGE SCALE GENOMIC DNA]</scope>
    <source>
        <strain evidence="1 2">XHU 5031</strain>
    </source>
</reference>